<dbReference type="CDD" id="cd00085">
    <property type="entry name" value="HNHc"/>
    <property type="match status" value="1"/>
</dbReference>
<dbReference type="Proteomes" id="UP001142317">
    <property type="component" value="Unassembled WGS sequence"/>
</dbReference>
<gene>
    <name evidence="3" type="ORF">GCM10017586_05430</name>
</gene>
<protein>
    <recommendedName>
        <fullName evidence="2">HNH nuclease domain-containing protein</fullName>
    </recommendedName>
</protein>
<dbReference type="SMART" id="SM00507">
    <property type="entry name" value="HNHc"/>
    <property type="match status" value="1"/>
</dbReference>
<dbReference type="Gene3D" id="1.10.30.50">
    <property type="match status" value="1"/>
</dbReference>
<evidence type="ECO:0000256" key="1">
    <source>
        <dbReference type="SAM" id="MobiDB-lite"/>
    </source>
</evidence>
<dbReference type="EMBL" id="BSEO01000001">
    <property type="protein sequence ID" value="GLJ78861.1"/>
    <property type="molecule type" value="Genomic_DNA"/>
</dbReference>
<dbReference type="Pfam" id="PF02720">
    <property type="entry name" value="DUF222"/>
    <property type="match status" value="1"/>
</dbReference>
<feature type="region of interest" description="Disordered" evidence="1">
    <location>
        <begin position="457"/>
        <end position="482"/>
    </location>
</feature>
<dbReference type="InterPro" id="IPR003615">
    <property type="entry name" value="HNH_nuc"/>
</dbReference>
<evidence type="ECO:0000259" key="2">
    <source>
        <dbReference type="SMART" id="SM00507"/>
    </source>
</evidence>
<organism evidence="3 4">
    <name type="scientific">Microbacterium imperiale</name>
    <dbReference type="NCBI Taxonomy" id="33884"/>
    <lineage>
        <taxon>Bacteria</taxon>
        <taxon>Bacillati</taxon>
        <taxon>Actinomycetota</taxon>
        <taxon>Actinomycetes</taxon>
        <taxon>Micrococcales</taxon>
        <taxon>Microbacteriaceae</taxon>
        <taxon>Microbacterium</taxon>
    </lineage>
</organism>
<evidence type="ECO:0000313" key="3">
    <source>
        <dbReference type="EMBL" id="GLJ78861.1"/>
    </source>
</evidence>
<comment type="caution">
    <text evidence="3">The sequence shown here is derived from an EMBL/GenBank/DDBJ whole genome shotgun (WGS) entry which is preliminary data.</text>
</comment>
<proteinExistence type="predicted"/>
<accession>A0A9W6HE72</accession>
<reference evidence="3" key="1">
    <citation type="journal article" date="2014" name="Int. J. Syst. Evol. Microbiol.">
        <title>Complete genome sequence of Corynebacterium casei LMG S-19264T (=DSM 44701T), isolated from a smear-ripened cheese.</title>
        <authorList>
            <consortium name="US DOE Joint Genome Institute (JGI-PGF)"/>
            <person name="Walter F."/>
            <person name="Albersmeier A."/>
            <person name="Kalinowski J."/>
            <person name="Ruckert C."/>
        </authorList>
    </citation>
    <scope>NUCLEOTIDE SEQUENCE</scope>
    <source>
        <strain evidence="3">VKM Ac-1447</strain>
    </source>
</reference>
<feature type="compositionally biased region" description="Pro residues" evidence="1">
    <location>
        <begin position="470"/>
        <end position="482"/>
    </location>
</feature>
<feature type="compositionally biased region" description="Polar residues" evidence="1">
    <location>
        <begin position="256"/>
        <end position="265"/>
    </location>
</feature>
<name>A0A9W6HE72_9MICO</name>
<evidence type="ECO:0000313" key="4">
    <source>
        <dbReference type="Proteomes" id="UP001142317"/>
    </source>
</evidence>
<feature type="domain" description="HNH nuclease" evidence="2">
    <location>
        <begin position="375"/>
        <end position="427"/>
    </location>
</feature>
<reference evidence="3" key="2">
    <citation type="submission" date="2023-01" db="EMBL/GenBank/DDBJ databases">
        <authorList>
            <person name="Sun Q."/>
            <person name="Evtushenko L."/>
        </authorList>
    </citation>
    <scope>NUCLEOTIDE SEQUENCE</scope>
    <source>
        <strain evidence="3">VKM Ac-1447</strain>
    </source>
</reference>
<dbReference type="RefSeq" id="WP_210005069.1">
    <property type="nucleotide sequence ID" value="NZ_BSEO01000001.1"/>
</dbReference>
<sequence>MHSTVGIGSDADVAALAELVADAERVTDAARAAQIHEVHVLAAAGRLAEQQSAGASERVKAREMALRSIAAELAGVFVTTDRTLQRRIDEARDLVENYPATMTAWEAGRITRGHVRVIQDTGCVVPAEVRGEFERAAIERCEGETPNRVRDALVHLAERLHPRSFSERHEEAAAGRCVRVHPGPDGMSDLIATLPTVIAEGVIDRLTRQAREIIDARPQVDAAPAIEADASSDPAVDPTLAANTDAAGTVHGNDASDGSTDSHGSSFAGDTRTIDQVRADVFADLLLAGTPSLDPTADADGNGALGAIRAKVQVVVPALTLTGEDDGPADLVGHSPIDAATARELAGENTAWDRLVTHPVTGTVLECDAYQPTAAMRRLLRARDRHCRFPGCRQPAVRCEIDHTHAASDGGATHVGNLAHLCKRHHDVKHHTRWHVRQLAGGRLVWTSPTGRVYREDAPPPLVAFAPPADGAPPGPPPSPPF</sequence>
<feature type="region of interest" description="Disordered" evidence="1">
    <location>
        <begin position="245"/>
        <end position="269"/>
    </location>
</feature>
<dbReference type="InterPro" id="IPR003870">
    <property type="entry name" value="DUF222"/>
</dbReference>
<keyword evidence="4" id="KW-1185">Reference proteome</keyword>
<dbReference type="AlphaFoldDB" id="A0A9W6HE72"/>